<feature type="region of interest" description="Disordered" evidence="1">
    <location>
        <begin position="1"/>
        <end position="141"/>
    </location>
</feature>
<sequence>MPQHASPKADGQPSQKLTSHGPSSAHKENLSIAGSSSKIPEIHTESVNNEQTAARTLKDRFHAPLLKTRLSLPTSHPSNQARASRYPGRVTLSKAVDSLCSSSRLDKPEEDEAPSALSGKGAGPRKVSSGLKTAGGGAVAPSLPSLVFQHVELTAKPLPSTQEKEANPQIGCSGSQSQDEKGWSHEGGIFFIDRDSDCDEDGQ</sequence>
<reference evidence="2" key="1">
    <citation type="journal article" date="2020" name="Stud. Mycol.">
        <title>101 Dothideomycetes genomes: a test case for predicting lifestyles and emergence of pathogens.</title>
        <authorList>
            <person name="Haridas S."/>
            <person name="Albert R."/>
            <person name="Binder M."/>
            <person name="Bloem J."/>
            <person name="Labutti K."/>
            <person name="Salamov A."/>
            <person name="Andreopoulos B."/>
            <person name="Baker S."/>
            <person name="Barry K."/>
            <person name="Bills G."/>
            <person name="Bluhm B."/>
            <person name="Cannon C."/>
            <person name="Castanera R."/>
            <person name="Culley D."/>
            <person name="Daum C."/>
            <person name="Ezra D."/>
            <person name="Gonzalez J."/>
            <person name="Henrissat B."/>
            <person name="Kuo A."/>
            <person name="Liang C."/>
            <person name="Lipzen A."/>
            <person name="Lutzoni F."/>
            <person name="Magnuson J."/>
            <person name="Mondo S."/>
            <person name="Nolan M."/>
            <person name="Ohm R."/>
            <person name="Pangilinan J."/>
            <person name="Park H.-J."/>
            <person name="Ramirez L."/>
            <person name="Alfaro M."/>
            <person name="Sun H."/>
            <person name="Tritt A."/>
            <person name="Yoshinaga Y."/>
            <person name="Zwiers L.-H."/>
            <person name="Turgeon B."/>
            <person name="Goodwin S."/>
            <person name="Spatafora J."/>
            <person name="Crous P."/>
            <person name="Grigoriev I."/>
        </authorList>
    </citation>
    <scope>NUCLEOTIDE SEQUENCE</scope>
    <source>
        <strain evidence="2">CBS 269.34</strain>
    </source>
</reference>
<gene>
    <name evidence="2" type="ORF">BU16DRAFT_521340</name>
</gene>
<feature type="compositionally biased region" description="Polar residues" evidence="1">
    <location>
        <begin position="12"/>
        <end position="22"/>
    </location>
</feature>
<name>A0A6A6RDI1_9PEZI</name>
<proteinExistence type="predicted"/>
<evidence type="ECO:0000256" key="1">
    <source>
        <dbReference type="SAM" id="MobiDB-lite"/>
    </source>
</evidence>
<dbReference type="EMBL" id="MU004181">
    <property type="protein sequence ID" value="KAF2502621.1"/>
    <property type="molecule type" value="Genomic_DNA"/>
</dbReference>
<dbReference type="OrthoDB" id="10588912at2759"/>
<protein>
    <submittedName>
        <fullName evidence="2">Uncharacterized protein</fullName>
    </submittedName>
</protein>
<dbReference type="AlphaFoldDB" id="A0A6A6RDI1"/>
<keyword evidence="3" id="KW-1185">Reference proteome</keyword>
<evidence type="ECO:0000313" key="2">
    <source>
        <dbReference type="EMBL" id="KAF2502621.1"/>
    </source>
</evidence>
<organism evidence="2 3">
    <name type="scientific">Lophium mytilinum</name>
    <dbReference type="NCBI Taxonomy" id="390894"/>
    <lineage>
        <taxon>Eukaryota</taxon>
        <taxon>Fungi</taxon>
        <taxon>Dikarya</taxon>
        <taxon>Ascomycota</taxon>
        <taxon>Pezizomycotina</taxon>
        <taxon>Dothideomycetes</taxon>
        <taxon>Pleosporomycetidae</taxon>
        <taxon>Mytilinidiales</taxon>
        <taxon>Mytilinidiaceae</taxon>
        <taxon>Lophium</taxon>
    </lineage>
</organism>
<feature type="compositionally biased region" description="Polar residues" evidence="1">
    <location>
        <begin position="71"/>
        <end position="82"/>
    </location>
</feature>
<evidence type="ECO:0000313" key="3">
    <source>
        <dbReference type="Proteomes" id="UP000799750"/>
    </source>
</evidence>
<feature type="region of interest" description="Disordered" evidence="1">
    <location>
        <begin position="157"/>
        <end position="203"/>
    </location>
</feature>
<accession>A0A6A6RDI1</accession>
<feature type="compositionally biased region" description="Polar residues" evidence="1">
    <location>
        <begin position="45"/>
        <end position="54"/>
    </location>
</feature>
<dbReference type="Proteomes" id="UP000799750">
    <property type="component" value="Unassembled WGS sequence"/>
</dbReference>